<dbReference type="Gene3D" id="3.40.50.300">
    <property type="entry name" value="P-loop containing nucleotide triphosphate hydrolases"/>
    <property type="match status" value="1"/>
</dbReference>
<dbReference type="InterPro" id="IPR043964">
    <property type="entry name" value="P-loop_TraG"/>
</dbReference>
<dbReference type="Gene3D" id="1.10.8.730">
    <property type="match status" value="1"/>
</dbReference>
<dbReference type="SUPFAM" id="SSF52540">
    <property type="entry name" value="P-loop containing nucleoside triphosphate hydrolases"/>
    <property type="match status" value="1"/>
</dbReference>
<dbReference type="InterPro" id="IPR051162">
    <property type="entry name" value="T4SS_component"/>
</dbReference>
<dbReference type="AlphaFoldDB" id="A0A9Q2X1Q0"/>
<organism evidence="3 4">
    <name type="scientific">Thomasclavelia ramosa</name>
    <dbReference type="NCBI Taxonomy" id="1547"/>
    <lineage>
        <taxon>Bacteria</taxon>
        <taxon>Bacillati</taxon>
        <taxon>Bacillota</taxon>
        <taxon>Erysipelotrichia</taxon>
        <taxon>Erysipelotrichales</taxon>
        <taxon>Coprobacillaceae</taxon>
        <taxon>Thomasclavelia</taxon>
    </lineage>
</organism>
<reference evidence="3" key="1">
    <citation type="submission" date="2023-01" db="EMBL/GenBank/DDBJ databases">
        <title>Human gut microbiome strain richness.</title>
        <authorList>
            <person name="Chen-Liaw A."/>
        </authorList>
    </citation>
    <scope>NUCLEOTIDE SEQUENCE</scope>
    <source>
        <strain evidence="3">1001217st2_G6_1001217B_191108</strain>
    </source>
</reference>
<proteinExistence type="predicted"/>
<evidence type="ECO:0000313" key="3">
    <source>
        <dbReference type="EMBL" id="MDB7085169.1"/>
    </source>
</evidence>
<keyword evidence="1" id="KW-0175">Coiled coil</keyword>
<keyword evidence="3" id="KW-0547">Nucleotide-binding</keyword>
<dbReference type="Proteomes" id="UP001211987">
    <property type="component" value="Unassembled WGS sequence"/>
</dbReference>
<dbReference type="EMBL" id="JAQLKE010000032">
    <property type="protein sequence ID" value="MDB7085169.1"/>
    <property type="molecule type" value="Genomic_DNA"/>
</dbReference>
<evidence type="ECO:0000256" key="1">
    <source>
        <dbReference type="SAM" id="Coils"/>
    </source>
</evidence>
<feature type="domain" description="TraG P-loop" evidence="2">
    <location>
        <begin position="243"/>
        <end position="578"/>
    </location>
</feature>
<name>A0A9Q2X1Q0_9FIRM</name>
<accession>A0A9Q2X1Q0</accession>
<dbReference type="PANTHER" id="PTHR30121">
    <property type="entry name" value="UNCHARACTERIZED PROTEIN YJGR-RELATED"/>
    <property type="match status" value="1"/>
</dbReference>
<evidence type="ECO:0000259" key="2">
    <source>
        <dbReference type="Pfam" id="PF19044"/>
    </source>
</evidence>
<dbReference type="GO" id="GO:0005524">
    <property type="term" value="F:ATP binding"/>
    <property type="evidence" value="ECO:0007669"/>
    <property type="project" value="UniProtKB-KW"/>
</dbReference>
<comment type="caution">
    <text evidence="3">The sequence shown here is derived from an EMBL/GenBank/DDBJ whole genome shotgun (WGS) entry which is preliminary data.</text>
</comment>
<gene>
    <name evidence="3" type="ORF">PM738_15280</name>
</gene>
<evidence type="ECO:0000313" key="4">
    <source>
        <dbReference type="Proteomes" id="UP001211987"/>
    </source>
</evidence>
<dbReference type="RefSeq" id="WP_008791086.1">
    <property type="nucleotide sequence ID" value="NZ_AP031443.1"/>
</dbReference>
<keyword evidence="3" id="KW-0067">ATP-binding</keyword>
<dbReference type="InterPro" id="IPR027417">
    <property type="entry name" value="P-loop_NTPase"/>
</dbReference>
<protein>
    <submittedName>
        <fullName evidence="3">ATP-binding protein</fullName>
    </submittedName>
</protein>
<dbReference type="Pfam" id="PF19044">
    <property type="entry name" value="P-loop_TraG"/>
    <property type="match status" value="1"/>
</dbReference>
<dbReference type="PANTHER" id="PTHR30121:SF6">
    <property type="entry name" value="SLR6007 PROTEIN"/>
    <property type="match status" value="1"/>
</dbReference>
<sequence>MKSFNDMKNLMFKSRAVPRGFHEYANYYVIGDKFHRAMTFTITKDFDEGFLGMFVAGQNYRVEMVTEPSKAKISNYMKTVVKDMEQEYSKTTDRIQRAELREQMDGYNAYIRELVRKRDATLNCIITVFIEANTLEELDERTYDLDKLFSTYNVEVRAERFLQQRILKCSSPFFESDGFRKEASQNIGQLLSTQTVSGLYPFTFDTLDDEKGMLLGVESSQKGMVCFDQFLYLNNPAKAKKYKRLNGNLIIIGESGSGKTTAMDLILMSHICHTRKVIWIDPENKNRTIIKQAGGSYFNLGTKNARINIFDLKPISCDEDEEDEVDKYDTRLAIYNVVEDIKIVFRYLSKDISEGALDILGELVLEAYETVGVNINESFQYLKNTDYPTFSVFSAIVDEHIEKFEKSNIVNDEYTALKEIRIKLKPICTEWARYLDGHTTITEDEMKNPFFAFGTKVFFNLTPGLKNALMHIIFQYAWGLCLDETSESVLAVDEAHMFVLAGETAKMIEQFQRRSRKYHNVTILGTQEPHDFADPRVLAEGKAIFNNASYKLILGLDKDATKDLRKLTALSDNEIKRIARFSQGDAILIAGNKRLPIEIKATPDQLALMR</sequence>
<feature type="coiled-coil region" evidence="1">
    <location>
        <begin position="81"/>
        <end position="117"/>
    </location>
</feature>